<gene>
    <name evidence="2" type="primary">Aste57867_21735</name>
    <name evidence="1" type="ORF">As57867_021666</name>
    <name evidence="2" type="ORF">ASTE57867_21735</name>
</gene>
<accession>A0A485LIA9</accession>
<reference evidence="2 3" key="1">
    <citation type="submission" date="2019-03" db="EMBL/GenBank/DDBJ databases">
        <authorList>
            <person name="Gaulin E."/>
            <person name="Dumas B."/>
        </authorList>
    </citation>
    <scope>NUCLEOTIDE SEQUENCE [LARGE SCALE GENOMIC DNA]</scope>
    <source>
        <strain evidence="2">CBS 568.67</strain>
    </source>
</reference>
<dbReference type="InterPro" id="IPR052050">
    <property type="entry name" value="SecEffector_AnkRepeat"/>
</dbReference>
<proteinExistence type="predicted"/>
<dbReference type="SUPFAM" id="SSF48403">
    <property type="entry name" value="Ankyrin repeat"/>
    <property type="match status" value="1"/>
</dbReference>
<dbReference type="PANTHER" id="PTHR46586">
    <property type="entry name" value="ANKYRIN REPEAT-CONTAINING PROTEIN"/>
    <property type="match status" value="1"/>
</dbReference>
<evidence type="ECO:0000313" key="2">
    <source>
        <dbReference type="EMBL" id="VFT98404.1"/>
    </source>
</evidence>
<dbReference type="EMBL" id="VJMH01006999">
    <property type="protein sequence ID" value="KAF0686458.1"/>
    <property type="molecule type" value="Genomic_DNA"/>
</dbReference>
<dbReference type="InterPro" id="IPR036770">
    <property type="entry name" value="Ankyrin_rpt-contain_sf"/>
</dbReference>
<evidence type="ECO:0000313" key="3">
    <source>
        <dbReference type="Proteomes" id="UP000332933"/>
    </source>
</evidence>
<reference evidence="1" key="2">
    <citation type="submission" date="2019-06" db="EMBL/GenBank/DDBJ databases">
        <title>Genomics analysis of Aphanomyces spp. identifies a new class of oomycete effector associated with host adaptation.</title>
        <authorList>
            <person name="Gaulin E."/>
        </authorList>
    </citation>
    <scope>NUCLEOTIDE SEQUENCE</scope>
    <source>
        <strain evidence="1">CBS 578.67</strain>
    </source>
</reference>
<dbReference type="Gene3D" id="1.25.40.20">
    <property type="entry name" value="Ankyrin repeat-containing domain"/>
    <property type="match status" value="1"/>
</dbReference>
<protein>
    <submittedName>
        <fullName evidence="2">Aste57867_21735 protein</fullName>
    </submittedName>
</protein>
<organism evidence="2 3">
    <name type="scientific">Aphanomyces stellatus</name>
    <dbReference type="NCBI Taxonomy" id="120398"/>
    <lineage>
        <taxon>Eukaryota</taxon>
        <taxon>Sar</taxon>
        <taxon>Stramenopiles</taxon>
        <taxon>Oomycota</taxon>
        <taxon>Saprolegniomycetes</taxon>
        <taxon>Saprolegniales</taxon>
        <taxon>Verrucalvaceae</taxon>
        <taxon>Aphanomyces</taxon>
    </lineage>
</organism>
<dbReference type="EMBL" id="CAADRA010007025">
    <property type="protein sequence ID" value="VFT98404.1"/>
    <property type="molecule type" value="Genomic_DNA"/>
</dbReference>
<dbReference type="PANTHER" id="PTHR46586:SF3">
    <property type="entry name" value="ANKYRIN REPEAT-CONTAINING PROTEIN"/>
    <property type="match status" value="1"/>
</dbReference>
<dbReference type="Proteomes" id="UP000332933">
    <property type="component" value="Unassembled WGS sequence"/>
</dbReference>
<keyword evidence="3" id="KW-1185">Reference proteome</keyword>
<dbReference type="AlphaFoldDB" id="A0A485LIA9"/>
<name>A0A485LIA9_9STRA</name>
<sequence>MASFQRVLTAPELLTSILAYQHGIPYEFLPFLPLQRDNIWSSSCSPAMLDALNAADGIFRPWFEQHGLEHLPLLVDNPFMERMRPILLLHAVFFGRFDVLDFMASLDPILLRHNPRLLDLAAATGSLEMIQFLQPQVLTHVKSAASMMVFAADNGHLHIVRFVAETMDGHFDSTYGRVLLAASVRGHYDMASYVLPHCTPSQISEALAVAVRHEHVDFVARLVFRCPDSGVESALHFACDKGQLDMTALLVGELRRRLWFQLLPTLGECLRYAVRRGYVAIATLLWESGVAVHAVDVEDAARDGHLPMLQWLHQVQPHIMGKPSWDQVWTVILTDATHDQVVQWLSEITHS</sequence>
<evidence type="ECO:0000313" key="1">
    <source>
        <dbReference type="EMBL" id="KAF0686458.1"/>
    </source>
</evidence>